<dbReference type="GO" id="GO:0015344">
    <property type="term" value="F:siderophore uptake transmembrane transporter activity"/>
    <property type="evidence" value="ECO:0007669"/>
    <property type="project" value="TreeGrafter"/>
</dbReference>
<dbReference type="InterPro" id="IPR037066">
    <property type="entry name" value="Plug_dom_sf"/>
</dbReference>
<dbReference type="EMBL" id="LLZS01000008">
    <property type="protein sequence ID" value="KUR70908.1"/>
    <property type="molecule type" value="Genomic_DNA"/>
</dbReference>
<evidence type="ECO:0000256" key="8">
    <source>
        <dbReference type="ARBA" id="ARBA00023065"/>
    </source>
</evidence>
<dbReference type="PROSITE" id="PS50222">
    <property type="entry name" value="EF_HAND_2"/>
    <property type="match status" value="1"/>
</dbReference>
<dbReference type="PROSITE" id="PS52016">
    <property type="entry name" value="TONB_DEPENDENT_REC_3"/>
    <property type="match status" value="1"/>
</dbReference>
<keyword evidence="10 12" id="KW-0472">Membrane</keyword>
<dbReference type="Proteomes" id="UP000058012">
    <property type="component" value="Unassembled WGS sequence"/>
</dbReference>
<keyword evidence="8" id="KW-0406">Ion transport</keyword>
<dbReference type="STRING" id="1117702.AQZ52_13925"/>
<evidence type="ECO:0000313" key="17">
    <source>
        <dbReference type="Proteomes" id="UP000058012"/>
    </source>
</evidence>
<dbReference type="GO" id="GO:0009279">
    <property type="term" value="C:cell outer membrane"/>
    <property type="evidence" value="ECO:0007669"/>
    <property type="project" value="UniProtKB-SubCell"/>
</dbReference>
<keyword evidence="9 13" id="KW-0798">TonB box</keyword>
<gene>
    <name evidence="16" type="ORF">AQZ52_13925</name>
</gene>
<comment type="caution">
    <text evidence="16">The sequence shown here is derived from an EMBL/GenBank/DDBJ whole genome shotgun (WGS) entry which is preliminary data.</text>
</comment>
<keyword evidence="5 12" id="KW-0812">Transmembrane</keyword>
<dbReference type="InterPro" id="IPR002048">
    <property type="entry name" value="EF_hand_dom"/>
</dbReference>
<dbReference type="Gene3D" id="2.170.130.10">
    <property type="entry name" value="TonB-dependent receptor, plug domain"/>
    <property type="match status" value="1"/>
</dbReference>
<evidence type="ECO:0000259" key="15">
    <source>
        <dbReference type="PROSITE" id="PS50222"/>
    </source>
</evidence>
<evidence type="ECO:0000256" key="12">
    <source>
        <dbReference type="PROSITE-ProRule" id="PRU01360"/>
    </source>
</evidence>
<evidence type="ECO:0000256" key="10">
    <source>
        <dbReference type="ARBA" id="ARBA00023136"/>
    </source>
</evidence>
<evidence type="ECO:0000256" key="11">
    <source>
        <dbReference type="ARBA" id="ARBA00023237"/>
    </source>
</evidence>
<dbReference type="SUPFAM" id="SSF56935">
    <property type="entry name" value="Porins"/>
    <property type="match status" value="1"/>
</dbReference>
<keyword evidence="7" id="KW-0408">Iron</keyword>
<accession>A0A124JU63</accession>
<keyword evidence="3 12" id="KW-1134">Transmembrane beta strand</keyword>
<comment type="similarity">
    <text evidence="12 13">Belongs to the TonB-dependent receptor family.</text>
</comment>
<keyword evidence="4" id="KW-0410">Iron transport</keyword>
<evidence type="ECO:0000256" key="7">
    <source>
        <dbReference type="ARBA" id="ARBA00023004"/>
    </source>
</evidence>
<dbReference type="Gene3D" id="2.40.170.20">
    <property type="entry name" value="TonB-dependent receptor, beta-barrel domain"/>
    <property type="match status" value="1"/>
</dbReference>
<comment type="subcellular location">
    <subcellularLocation>
        <location evidence="1 12">Cell outer membrane</location>
        <topology evidence="1 12">Multi-pass membrane protein</topology>
    </subcellularLocation>
</comment>
<evidence type="ECO:0000256" key="9">
    <source>
        <dbReference type="ARBA" id="ARBA00023077"/>
    </source>
</evidence>
<evidence type="ECO:0000256" key="1">
    <source>
        <dbReference type="ARBA" id="ARBA00004571"/>
    </source>
</evidence>
<evidence type="ECO:0000256" key="6">
    <source>
        <dbReference type="ARBA" id="ARBA00022729"/>
    </source>
</evidence>
<evidence type="ECO:0000256" key="14">
    <source>
        <dbReference type="SAM" id="SignalP"/>
    </source>
</evidence>
<feature type="domain" description="EF-hand" evidence="15">
    <location>
        <begin position="550"/>
        <end position="575"/>
    </location>
</feature>
<dbReference type="InterPro" id="IPR012910">
    <property type="entry name" value="Plug_dom"/>
</dbReference>
<dbReference type="InterPro" id="IPR036942">
    <property type="entry name" value="Beta-barrel_TonB_sf"/>
</dbReference>
<keyword evidence="17" id="KW-1185">Reference proteome</keyword>
<dbReference type="PANTHER" id="PTHR32552">
    <property type="entry name" value="FERRICHROME IRON RECEPTOR-RELATED"/>
    <property type="match status" value="1"/>
</dbReference>
<evidence type="ECO:0000313" key="16">
    <source>
        <dbReference type="EMBL" id="KUR70908.1"/>
    </source>
</evidence>
<feature type="signal peptide" evidence="14">
    <location>
        <begin position="1"/>
        <end position="22"/>
    </location>
</feature>
<reference evidence="16 17" key="1">
    <citation type="submission" date="2015-10" db="EMBL/GenBank/DDBJ databases">
        <title>Draft genome sequence of Novosphingobium fuchskuhlense DSM 25065 isolated from a surface water sample of the southwest basin of Lake Grosse Fuchskuhle.</title>
        <authorList>
            <person name="Ruckert C."/>
            <person name="Winkler A."/>
            <person name="Glaeser J."/>
            <person name="Grossart H.-P."/>
            <person name="Kalinowski J."/>
            <person name="Glaeser S."/>
        </authorList>
    </citation>
    <scope>NUCLEOTIDE SEQUENCE [LARGE SCALE GENOMIC DNA]</scope>
    <source>
        <strain evidence="16 17">FNE08-7</strain>
    </source>
</reference>
<dbReference type="PANTHER" id="PTHR32552:SF89">
    <property type="entry name" value="CATECHOLATE SIDEROPHORE RECEPTOR FIU"/>
    <property type="match status" value="1"/>
</dbReference>
<dbReference type="GO" id="GO:0005509">
    <property type="term" value="F:calcium ion binding"/>
    <property type="evidence" value="ECO:0007669"/>
    <property type="project" value="InterPro"/>
</dbReference>
<dbReference type="Pfam" id="PF00593">
    <property type="entry name" value="TonB_dep_Rec_b-barrel"/>
    <property type="match status" value="1"/>
</dbReference>
<organism evidence="16 17">
    <name type="scientific">Novosphingobium fuchskuhlense</name>
    <dbReference type="NCBI Taxonomy" id="1117702"/>
    <lineage>
        <taxon>Bacteria</taxon>
        <taxon>Pseudomonadati</taxon>
        <taxon>Pseudomonadota</taxon>
        <taxon>Alphaproteobacteria</taxon>
        <taxon>Sphingomonadales</taxon>
        <taxon>Sphingomonadaceae</taxon>
        <taxon>Novosphingobium</taxon>
    </lineage>
</organism>
<dbReference type="AlphaFoldDB" id="A0A124JU63"/>
<evidence type="ECO:0000256" key="13">
    <source>
        <dbReference type="RuleBase" id="RU003357"/>
    </source>
</evidence>
<evidence type="ECO:0000256" key="4">
    <source>
        <dbReference type="ARBA" id="ARBA00022496"/>
    </source>
</evidence>
<evidence type="ECO:0000256" key="5">
    <source>
        <dbReference type="ARBA" id="ARBA00022692"/>
    </source>
</evidence>
<dbReference type="Pfam" id="PF07715">
    <property type="entry name" value="Plug"/>
    <property type="match status" value="1"/>
</dbReference>
<keyword evidence="6 14" id="KW-0732">Signal</keyword>
<protein>
    <submittedName>
        <fullName evidence="16">TonB-dependent receptor</fullName>
    </submittedName>
</protein>
<keyword evidence="16" id="KW-0675">Receptor</keyword>
<dbReference type="RefSeq" id="WP_067911898.1">
    <property type="nucleotide sequence ID" value="NZ_KQ954245.1"/>
</dbReference>
<dbReference type="OrthoDB" id="7386960at2"/>
<name>A0A124JU63_9SPHN</name>
<sequence>MRLSHLLASTLLATSLATPALAETAAGEGAAAAKAPASDPVRKEIAKPAAKAFSTGVAKGRDLLDTAISASVIDETDLPKLSVSSVAGIMQNIPGIRAETSDVDGFSSITVRGLPLSADGSKFLQLQEDGLPVLEFGDLHFASADQFLRADLSLSQVQAIRGGSASTFASNSPGGVVNFISKTGETEGGTVQLSSGLGYDLKRVDFAYGSPLGGGWRFHVGGFYRDGEGPRRIGYTGFRGGQVKLNVTKQFEGGYIRFYGKYLDDRQPNYSLYPVLLTGTNDKPVVQDLPGNSVQGDTYESPYTARYPGLDEQNARTTYDGRTGLRGISKSVGFEVQDDLAGWSVSNRFRYSGISGEYNETIPMVTAPGAVLGTLLGGPGAGFTYAAGPAAGQPFNPAALAALSIKIGARLNKIDNVTNDLRASHVWQAGSGKLTTTAGLYLASQTVDMYWNFANTLNDLSGGGRNLPLDLTSAGGTKLSNNSIYAYGFGFGVPVSAYHNHYDLDYRIMAPYGSVNYQVGKLSVGGSLRWDKGKVTGNIFSASLQGQGVAAVDVDGDGTVSVAETKVAILPLGRAAVVDYDYDYLSYSAGVNYRFAETLSAFARYSRGGRANAERILGAGSLNTATGKLFDPSTAYTPVKQAEGGIKYRQGGVTAYVTGFWASTSDRNYQIGADNKGQVIVIPIDRTYTAKGVEFEGEVRKGPFALTVGATWVDAKIGKDRTDSTLEGNRPRHIPTFFWQARPQFELNKVTVGAVVNGTAESFAQDSNILKQPGYVLVSPFLQVRPTERLQVSVNAFNVFDKLAIVQLASAVIPAGGLTNAQVMNGRTVTGSIRFSF</sequence>
<proteinExistence type="inferred from homology"/>
<dbReference type="InterPro" id="IPR000531">
    <property type="entry name" value="Beta-barrel_TonB"/>
</dbReference>
<evidence type="ECO:0000256" key="2">
    <source>
        <dbReference type="ARBA" id="ARBA00022448"/>
    </source>
</evidence>
<keyword evidence="2 12" id="KW-0813">Transport</keyword>
<feature type="chain" id="PRO_5007174827" evidence="14">
    <location>
        <begin position="23"/>
        <end position="837"/>
    </location>
</feature>
<keyword evidence="11 12" id="KW-0998">Cell outer membrane</keyword>
<dbReference type="InterPro" id="IPR039426">
    <property type="entry name" value="TonB-dep_rcpt-like"/>
</dbReference>
<evidence type="ECO:0000256" key="3">
    <source>
        <dbReference type="ARBA" id="ARBA00022452"/>
    </source>
</evidence>